<evidence type="ECO:0000256" key="3">
    <source>
        <dbReference type="ARBA" id="ARBA00022729"/>
    </source>
</evidence>
<feature type="signal peptide" evidence="6">
    <location>
        <begin position="1"/>
        <end position="17"/>
    </location>
</feature>
<keyword evidence="2" id="KW-0812">Transmembrane</keyword>
<proteinExistence type="predicted"/>
<organism evidence="8 9">
    <name type="scientific">Canis lupus dingo</name>
    <name type="common">dingo</name>
    <dbReference type="NCBI Taxonomy" id="286419"/>
    <lineage>
        <taxon>Eukaryota</taxon>
        <taxon>Metazoa</taxon>
        <taxon>Chordata</taxon>
        <taxon>Craniata</taxon>
        <taxon>Vertebrata</taxon>
        <taxon>Euteleostomi</taxon>
        <taxon>Mammalia</taxon>
        <taxon>Eutheria</taxon>
        <taxon>Laurasiatheria</taxon>
        <taxon>Carnivora</taxon>
        <taxon>Caniformia</taxon>
        <taxon>Canidae</taxon>
        <taxon>Canis</taxon>
    </lineage>
</organism>
<evidence type="ECO:0000256" key="5">
    <source>
        <dbReference type="ARBA" id="ARBA00023157"/>
    </source>
</evidence>
<accession>A0A8C0LB62</accession>
<evidence type="ECO:0000256" key="4">
    <source>
        <dbReference type="ARBA" id="ARBA00023136"/>
    </source>
</evidence>
<keyword evidence="3 6" id="KW-0732">Signal</keyword>
<dbReference type="PROSITE" id="PS50835">
    <property type="entry name" value="IG_LIKE"/>
    <property type="match status" value="1"/>
</dbReference>
<dbReference type="FunFam" id="2.60.40.10:FF:000370">
    <property type="entry name" value="CMRF35-like molecule 1"/>
    <property type="match status" value="1"/>
</dbReference>
<dbReference type="InterPro" id="IPR013783">
    <property type="entry name" value="Ig-like_fold"/>
</dbReference>
<dbReference type="InterPro" id="IPR003599">
    <property type="entry name" value="Ig_sub"/>
</dbReference>
<dbReference type="GO" id="GO:0005886">
    <property type="term" value="C:plasma membrane"/>
    <property type="evidence" value="ECO:0007669"/>
    <property type="project" value="UniProtKB-SubCell"/>
</dbReference>
<dbReference type="GO" id="GO:0004888">
    <property type="term" value="F:transmembrane signaling receptor activity"/>
    <property type="evidence" value="ECO:0007669"/>
    <property type="project" value="TreeGrafter"/>
</dbReference>
<dbReference type="Ensembl" id="ENSCAFT00020032104.1">
    <property type="protein sequence ID" value="ENSCAFP00020027806.1"/>
    <property type="gene ID" value="ENSCAFG00020021833.1"/>
</dbReference>
<dbReference type="Proteomes" id="UP000694391">
    <property type="component" value="Unplaced"/>
</dbReference>
<dbReference type="SMART" id="SM00409">
    <property type="entry name" value="IG"/>
    <property type="match status" value="1"/>
</dbReference>
<dbReference type="InterPro" id="IPR036179">
    <property type="entry name" value="Ig-like_dom_sf"/>
</dbReference>
<dbReference type="GeneTree" id="ENSGT00940000154332"/>
<evidence type="ECO:0000256" key="2">
    <source>
        <dbReference type="ARBA" id="ARBA00022692"/>
    </source>
</evidence>
<dbReference type="GO" id="GO:0002376">
    <property type="term" value="P:immune system process"/>
    <property type="evidence" value="ECO:0007669"/>
    <property type="project" value="UniProtKB-KW"/>
</dbReference>
<evidence type="ECO:0000256" key="6">
    <source>
        <dbReference type="SAM" id="SignalP"/>
    </source>
</evidence>
<dbReference type="Pfam" id="PF07686">
    <property type="entry name" value="V-set"/>
    <property type="match status" value="1"/>
</dbReference>
<feature type="domain" description="Ig-like" evidence="7">
    <location>
        <begin position="5"/>
        <end position="120"/>
    </location>
</feature>
<name>A0A8C0LB62_CANLU</name>
<evidence type="ECO:0000313" key="8">
    <source>
        <dbReference type="Ensembl" id="ENSCAFP00020027806.1"/>
    </source>
</evidence>
<dbReference type="AlphaFoldDB" id="A0A8C0LB62"/>
<evidence type="ECO:0000259" key="7">
    <source>
        <dbReference type="PROSITE" id="PS50835"/>
    </source>
</evidence>
<dbReference type="GeneID" id="112672758"/>
<dbReference type="Gene3D" id="2.60.40.10">
    <property type="entry name" value="Immunoglobulins"/>
    <property type="match status" value="2"/>
</dbReference>
<dbReference type="InterPro" id="IPR013106">
    <property type="entry name" value="Ig_V-set"/>
</dbReference>
<keyword evidence="4" id="KW-0472">Membrane</keyword>
<evidence type="ECO:0000256" key="1">
    <source>
        <dbReference type="ARBA" id="ARBA00004370"/>
    </source>
</evidence>
<dbReference type="InterPro" id="IPR007110">
    <property type="entry name" value="Ig-like_dom"/>
</dbReference>
<evidence type="ECO:0000313" key="9">
    <source>
        <dbReference type="Proteomes" id="UP000694391"/>
    </source>
</evidence>
<reference evidence="8" key="2">
    <citation type="submission" date="2025-09" db="UniProtKB">
        <authorList>
            <consortium name="Ensembl"/>
        </authorList>
    </citation>
    <scope>IDENTIFICATION</scope>
</reference>
<reference evidence="8" key="1">
    <citation type="submission" date="2025-08" db="UniProtKB">
        <authorList>
            <consortium name="Ensembl"/>
        </authorList>
    </citation>
    <scope>IDENTIFICATION</scope>
</reference>
<feature type="chain" id="PRO_5034189080" evidence="6">
    <location>
        <begin position="18"/>
        <end position="185"/>
    </location>
</feature>
<dbReference type="SUPFAM" id="SSF48726">
    <property type="entry name" value="Immunoglobulin"/>
    <property type="match status" value="1"/>
</dbReference>
<dbReference type="InterPro" id="IPR050671">
    <property type="entry name" value="CD300_family_receptors"/>
</dbReference>
<sequence length="185" mass="21532">MWLFPVLLLFLVQVQFSINEENLMRGTEGKALVVYCKYLSGLESNVKLWCRGKNWESCRTLVKTTGSEQLVRKGRMSIQDDHSQRTITMTMEELQRDDADTYWCGIENTDKTTSYQLTVIAKPVTVQCHYGPQWETFVKSWCQDAGLNSCNILVETTRPQLKNIVSFNQEKHNFSMTILREYKNL</sequence>
<comment type="subcellular location">
    <subcellularLocation>
        <location evidence="1">Membrane</location>
    </subcellularLocation>
</comment>
<dbReference type="PANTHER" id="PTHR11860">
    <property type="entry name" value="POLYMERIC-IMMUNOGLOBULIN RECEPTOR"/>
    <property type="match status" value="1"/>
</dbReference>
<dbReference type="KEGG" id="clud:112672758"/>
<dbReference type="RefSeq" id="XP_025323679.3">
    <property type="nucleotide sequence ID" value="XM_025467894.3"/>
</dbReference>
<gene>
    <name evidence="8" type="primary">LOC112672758</name>
</gene>
<keyword evidence="5" id="KW-1015">Disulfide bond</keyword>
<keyword evidence="9" id="KW-1185">Reference proteome</keyword>
<protein>
    <submittedName>
        <fullName evidence="8">CMRF35-like molecule 4</fullName>
    </submittedName>
</protein>
<dbReference type="PANTHER" id="PTHR11860:SF98">
    <property type="entry name" value="IMMUNOGLOBULIN V-SET DOMAIN-CONTAINING PROTEIN"/>
    <property type="match status" value="1"/>
</dbReference>